<dbReference type="OrthoDB" id="958254at2759"/>
<dbReference type="Proteomes" id="UP001153737">
    <property type="component" value="Chromosome 3"/>
</dbReference>
<dbReference type="PANTHER" id="PTHR13234:SF68">
    <property type="entry name" value="GH19763P"/>
    <property type="match status" value="1"/>
</dbReference>
<organism evidence="3 4">
    <name type="scientific">Phaedon cochleariae</name>
    <name type="common">Mustard beetle</name>
    <dbReference type="NCBI Taxonomy" id="80249"/>
    <lineage>
        <taxon>Eukaryota</taxon>
        <taxon>Metazoa</taxon>
        <taxon>Ecdysozoa</taxon>
        <taxon>Arthropoda</taxon>
        <taxon>Hexapoda</taxon>
        <taxon>Insecta</taxon>
        <taxon>Pterygota</taxon>
        <taxon>Neoptera</taxon>
        <taxon>Endopterygota</taxon>
        <taxon>Coleoptera</taxon>
        <taxon>Polyphaga</taxon>
        <taxon>Cucujiformia</taxon>
        <taxon>Chrysomeloidea</taxon>
        <taxon>Chrysomelidae</taxon>
        <taxon>Chrysomelinae</taxon>
        <taxon>Chrysomelini</taxon>
        <taxon>Phaedon</taxon>
    </lineage>
</organism>
<reference evidence="3" key="2">
    <citation type="submission" date="2022-10" db="EMBL/GenBank/DDBJ databases">
        <authorList>
            <consortium name="ENA_rothamsted_submissions"/>
            <consortium name="culmorum"/>
            <person name="King R."/>
        </authorList>
    </citation>
    <scope>NUCLEOTIDE SEQUENCE</scope>
</reference>
<reference evidence="3" key="1">
    <citation type="submission" date="2022-01" db="EMBL/GenBank/DDBJ databases">
        <authorList>
            <person name="King R."/>
        </authorList>
    </citation>
    <scope>NUCLEOTIDE SEQUENCE</scope>
</reference>
<keyword evidence="4" id="KW-1185">Reference proteome</keyword>
<dbReference type="AlphaFoldDB" id="A0A9P0DRV6"/>
<proteinExistence type="inferred from homology"/>
<sequence>MSCALEMLENQDQKVEFVNCFMENYIKHREEELEIGEHCAEGLRLDKNSVLDCYNSELGTIIQLKAEQATARIRPKFVPTILFDGQFDQQLQDDSITNFKEVVCKLQSKIPGEACKS</sequence>
<name>A0A9P0DRV6_PHACE</name>
<dbReference type="EMBL" id="OU896709">
    <property type="protein sequence ID" value="CAH1159481.1"/>
    <property type="molecule type" value="Genomic_DNA"/>
</dbReference>
<evidence type="ECO:0000313" key="4">
    <source>
        <dbReference type="Proteomes" id="UP001153737"/>
    </source>
</evidence>
<evidence type="ECO:0000256" key="1">
    <source>
        <dbReference type="ARBA" id="ARBA00005679"/>
    </source>
</evidence>
<dbReference type="GO" id="GO:0016671">
    <property type="term" value="F:oxidoreductase activity, acting on a sulfur group of donors, disulfide as acceptor"/>
    <property type="evidence" value="ECO:0007669"/>
    <property type="project" value="InterPro"/>
</dbReference>
<evidence type="ECO:0000256" key="2">
    <source>
        <dbReference type="ARBA" id="ARBA00023180"/>
    </source>
</evidence>
<accession>A0A9P0DRV6</accession>
<evidence type="ECO:0000313" key="3">
    <source>
        <dbReference type="EMBL" id="CAH1159481.1"/>
    </source>
</evidence>
<dbReference type="InterPro" id="IPR004911">
    <property type="entry name" value="Interferon-induced_GILT"/>
</dbReference>
<comment type="similarity">
    <text evidence="1">Belongs to the GILT family.</text>
</comment>
<keyword evidence="2" id="KW-0325">Glycoprotein</keyword>
<dbReference type="PANTHER" id="PTHR13234">
    <property type="entry name" value="GAMMA-INTERFERON INDUCIBLE LYSOSOMAL THIOL REDUCTASE GILT"/>
    <property type="match status" value="1"/>
</dbReference>
<gene>
    <name evidence="3" type="ORF">PHAECO_LOCUS7698</name>
</gene>
<protein>
    <submittedName>
        <fullName evidence="3">Uncharacterized protein</fullName>
    </submittedName>
</protein>